<dbReference type="EMBL" id="CP030750">
    <property type="protein sequence ID" value="AXA25470.1"/>
    <property type="molecule type" value="Genomic_DNA"/>
</dbReference>
<keyword evidence="4 8" id="KW-0808">Transferase</keyword>
<evidence type="ECO:0000256" key="4">
    <source>
        <dbReference type="ARBA" id="ARBA00022777"/>
    </source>
</evidence>
<dbReference type="InterPro" id="IPR036890">
    <property type="entry name" value="HATPase_C_sf"/>
</dbReference>
<reference evidence="8 9" key="1">
    <citation type="submission" date="2018-06" db="EMBL/GenBank/DDBJ databases">
        <title>The genome of Pseudomonas putida NX-1, a lignin degrader.</title>
        <authorList>
            <person name="Xu Z."/>
        </authorList>
    </citation>
    <scope>NUCLEOTIDE SEQUENCE [LARGE SCALE GENOMIC DNA]</scope>
    <source>
        <strain evidence="8 9">NX-1</strain>
    </source>
</reference>
<dbReference type="PANTHER" id="PTHR43065:SF42">
    <property type="entry name" value="TWO-COMPONENT SENSOR PPRA"/>
    <property type="match status" value="1"/>
</dbReference>
<dbReference type="SMART" id="SM00387">
    <property type="entry name" value="HATPase_c"/>
    <property type="match status" value="1"/>
</dbReference>
<organism evidence="8 9">
    <name type="scientific">Pseudomonas putida</name>
    <name type="common">Arthrobacter siderocapsulatus</name>
    <dbReference type="NCBI Taxonomy" id="303"/>
    <lineage>
        <taxon>Bacteria</taxon>
        <taxon>Pseudomonadati</taxon>
        <taxon>Pseudomonadota</taxon>
        <taxon>Gammaproteobacteria</taxon>
        <taxon>Pseudomonadales</taxon>
        <taxon>Pseudomonadaceae</taxon>
        <taxon>Pseudomonas</taxon>
    </lineage>
</organism>
<evidence type="ECO:0000256" key="1">
    <source>
        <dbReference type="ARBA" id="ARBA00000085"/>
    </source>
</evidence>
<dbReference type="SMART" id="SM00388">
    <property type="entry name" value="HisKA"/>
    <property type="match status" value="1"/>
</dbReference>
<sequence length="567" mass="62634">MDEHPMDDPTQLRQQILALQQRNGELENRLAQQADVPPLDNVLLRRVHEQLEQRFDQTLAERRLFIELVDHSLANVFVIAPDLRLQAINRTGRQTFQRLHGFCLRVGDRLDEALAGLPQPLQCLLPLVNRALAGETVIESVAFDGPPYRRHYELRITPLHSDERPPFSACLFAYDITERTLEQERLREAEQALRQAQKMEAVGQLTGGIAHDFNNLLGGIFGALELAKPRLCGPQNDEVSRLFGIIEQNASKAASLVQRLLAFSRRQTLLPRATDIQQLVGDMLALLQSSLRSDIELIDRTASQLWPTCIDPSQLESALLNLCINARDAMPDGGTLVIHCENLEMTPAQARRLRLAPGQYLHLRVEDNGQGMPAEVAQRAFEPFYTTKPLGQGTGLGLSMVYGFVQQSGGQMHLDSIPGNGTCVHLYLPRAENLPPPEPQSLPAPPPARSILLIEDQAAMKLVISELLSEAGYDLHAFASIDRALAALRKGLRPDLLVGNIALSDSPKGRQLIEMNAALTPGCTALLITGYATQTLADHDGLPTNIEIISSPFELKALLERVTHILG</sequence>
<comment type="caution">
    <text evidence="5">Lacks conserved residue(s) required for the propagation of feature annotation.</text>
</comment>
<dbReference type="Pfam" id="PF02518">
    <property type="entry name" value="HATPase_c"/>
    <property type="match status" value="1"/>
</dbReference>
<dbReference type="Gene3D" id="3.30.450.20">
    <property type="entry name" value="PAS domain"/>
    <property type="match status" value="1"/>
</dbReference>
<protein>
    <recommendedName>
        <fullName evidence="2">histidine kinase</fullName>
        <ecNumber evidence="2">2.7.13.3</ecNumber>
    </recommendedName>
</protein>
<dbReference type="GO" id="GO:0000155">
    <property type="term" value="F:phosphorelay sensor kinase activity"/>
    <property type="evidence" value="ECO:0007669"/>
    <property type="project" value="InterPro"/>
</dbReference>
<dbReference type="Gene3D" id="3.30.565.10">
    <property type="entry name" value="Histidine kinase-like ATPase, C-terminal domain"/>
    <property type="match status" value="1"/>
</dbReference>
<comment type="catalytic activity">
    <reaction evidence="1">
        <text>ATP + protein L-histidine = ADP + protein N-phospho-L-histidine.</text>
        <dbReference type="EC" id="2.7.13.3"/>
    </reaction>
</comment>
<accession>A0AAD0L9Y2</accession>
<dbReference type="PROSITE" id="PS50110">
    <property type="entry name" value="RESPONSE_REGULATORY"/>
    <property type="match status" value="1"/>
</dbReference>
<dbReference type="InterPro" id="IPR036097">
    <property type="entry name" value="HisK_dim/P_sf"/>
</dbReference>
<dbReference type="InterPro" id="IPR003594">
    <property type="entry name" value="HATPase_dom"/>
</dbReference>
<name>A0AAD0L9Y2_PSEPU</name>
<dbReference type="InterPro" id="IPR013656">
    <property type="entry name" value="PAS_4"/>
</dbReference>
<keyword evidence="4 8" id="KW-0418">Kinase</keyword>
<dbReference type="PRINTS" id="PR00344">
    <property type="entry name" value="BCTRLSENSOR"/>
</dbReference>
<dbReference type="SUPFAM" id="SSF55874">
    <property type="entry name" value="ATPase domain of HSP90 chaperone/DNA topoisomerase II/histidine kinase"/>
    <property type="match status" value="1"/>
</dbReference>
<evidence type="ECO:0000313" key="8">
    <source>
        <dbReference type="EMBL" id="AXA25470.1"/>
    </source>
</evidence>
<evidence type="ECO:0000256" key="3">
    <source>
        <dbReference type="ARBA" id="ARBA00022553"/>
    </source>
</evidence>
<dbReference type="EC" id="2.7.13.3" evidence="2"/>
<evidence type="ECO:0000259" key="7">
    <source>
        <dbReference type="PROSITE" id="PS50110"/>
    </source>
</evidence>
<dbReference type="InterPro" id="IPR001789">
    <property type="entry name" value="Sig_transdc_resp-reg_receiver"/>
</dbReference>
<dbReference type="Pfam" id="PF08448">
    <property type="entry name" value="PAS_4"/>
    <property type="match status" value="1"/>
</dbReference>
<dbReference type="InterPro" id="IPR011006">
    <property type="entry name" value="CheY-like_superfamily"/>
</dbReference>
<keyword evidence="3" id="KW-0597">Phosphoprotein</keyword>
<feature type="domain" description="Response regulatory" evidence="7">
    <location>
        <begin position="450"/>
        <end position="567"/>
    </location>
</feature>
<dbReference type="SUPFAM" id="SSF47384">
    <property type="entry name" value="Homodimeric domain of signal transducing histidine kinase"/>
    <property type="match status" value="1"/>
</dbReference>
<feature type="domain" description="Histidine kinase" evidence="6">
    <location>
        <begin position="208"/>
        <end position="432"/>
    </location>
</feature>
<proteinExistence type="predicted"/>
<dbReference type="InterPro" id="IPR004358">
    <property type="entry name" value="Sig_transdc_His_kin-like_C"/>
</dbReference>
<dbReference type="PANTHER" id="PTHR43065">
    <property type="entry name" value="SENSOR HISTIDINE KINASE"/>
    <property type="match status" value="1"/>
</dbReference>
<dbReference type="InterPro" id="IPR005467">
    <property type="entry name" value="His_kinase_dom"/>
</dbReference>
<dbReference type="SUPFAM" id="SSF52172">
    <property type="entry name" value="CheY-like"/>
    <property type="match status" value="1"/>
</dbReference>
<dbReference type="Pfam" id="PF00512">
    <property type="entry name" value="HisKA"/>
    <property type="match status" value="1"/>
</dbReference>
<gene>
    <name evidence="8" type="ORF">C1S65_15590</name>
</gene>
<evidence type="ECO:0000256" key="5">
    <source>
        <dbReference type="PROSITE-ProRule" id="PRU00169"/>
    </source>
</evidence>
<dbReference type="Gene3D" id="3.40.50.2300">
    <property type="match status" value="1"/>
</dbReference>
<dbReference type="InterPro" id="IPR003661">
    <property type="entry name" value="HisK_dim/P_dom"/>
</dbReference>
<evidence type="ECO:0000259" key="6">
    <source>
        <dbReference type="PROSITE" id="PS50109"/>
    </source>
</evidence>
<dbReference type="CDD" id="cd00082">
    <property type="entry name" value="HisKA"/>
    <property type="match status" value="1"/>
</dbReference>
<dbReference type="AlphaFoldDB" id="A0AAD0L9Y2"/>
<dbReference type="PROSITE" id="PS50109">
    <property type="entry name" value="HIS_KIN"/>
    <property type="match status" value="1"/>
</dbReference>
<dbReference type="Proteomes" id="UP000251617">
    <property type="component" value="Chromosome"/>
</dbReference>
<evidence type="ECO:0000256" key="2">
    <source>
        <dbReference type="ARBA" id="ARBA00012438"/>
    </source>
</evidence>
<dbReference type="Gene3D" id="1.10.287.130">
    <property type="match status" value="1"/>
</dbReference>
<evidence type="ECO:0000313" key="9">
    <source>
        <dbReference type="Proteomes" id="UP000251617"/>
    </source>
</evidence>